<dbReference type="SUPFAM" id="SSF54211">
    <property type="entry name" value="Ribosomal protein S5 domain 2-like"/>
    <property type="match status" value="1"/>
</dbReference>
<dbReference type="Gene3D" id="3.30.230.10">
    <property type="match status" value="1"/>
</dbReference>
<dbReference type="NCBIfam" id="TIGR00188">
    <property type="entry name" value="rnpA"/>
    <property type="match status" value="1"/>
</dbReference>
<evidence type="ECO:0000313" key="9">
    <source>
        <dbReference type="EMBL" id="MBE9115095.1"/>
    </source>
</evidence>
<dbReference type="Pfam" id="PF00825">
    <property type="entry name" value="Ribonuclease_P"/>
    <property type="match status" value="1"/>
</dbReference>
<dbReference type="GO" id="GO:0001682">
    <property type="term" value="P:tRNA 5'-leader removal"/>
    <property type="evidence" value="ECO:0007669"/>
    <property type="project" value="UniProtKB-UniRule"/>
</dbReference>
<dbReference type="PROSITE" id="PS00648">
    <property type="entry name" value="RIBONUCLEASE_P"/>
    <property type="match status" value="1"/>
</dbReference>
<dbReference type="InterPro" id="IPR000100">
    <property type="entry name" value="RNase_P"/>
</dbReference>
<dbReference type="PANTHER" id="PTHR33992">
    <property type="entry name" value="RIBONUCLEASE P PROTEIN COMPONENT"/>
    <property type="match status" value="1"/>
</dbReference>
<evidence type="ECO:0000313" key="10">
    <source>
        <dbReference type="Proteomes" id="UP000654482"/>
    </source>
</evidence>
<dbReference type="AlphaFoldDB" id="A0A8J7B0Q9"/>
<dbReference type="HAMAP" id="MF_00227">
    <property type="entry name" value="RNase_P"/>
    <property type="match status" value="1"/>
</dbReference>
<sequence length="126" mass="14577">MGLPKANRLKHWRDFQLVFNRGIARRSRYLTLRGVRVTSKEKDPVREQPCATQVGISIGKKVSKKAVVRNRIKRQLRRAVRELMPSIIPGWKIVLVVKPGAVECEYEHFLRELKQVLTQAEVLNGH</sequence>
<protein>
    <recommendedName>
        <fullName evidence="7 8">Ribonuclease P protein component</fullName>
        <shortName evidence="7">RNase P protein</shortName>
        <shortName evidence="7">RNaseP protein</shortName>
        <ecNumber evidence="7 8">3.1.26.5</ecNumber>
    </recommendedName>
    <alternativeName>
        <fullName evidence="7">Protein C5</fullName>
    </alternativeName>
</protein>
<dbReference type="InterPro" id="IPR020539">
    <property type="entry name" value="RNase_P_CS"/>
</dbReference>
<keyword evidence="2 7" id="KW-0819">tRNA processing</keyword>
<evidence type="ECO:0000256" key="8">
    <source>
        <dbReference type="NCBIfam" id="TIGR00188"/>
    </source>
</evidence>
<gene>
    <name evidence="7" type="primary">rnpA</name>
    <name evidence="9" type="ORF">IQ249_04195</name>
</gene>
<comment type="catalytic activity">
    <reaction evidence="7">
        <text>Endonucleolytic cleavage of RNA, removing 5'-extranucleotides from tRNA precursor.</text>
        <dbReference type="EC" id="3.1.26.5"/>
    </reaction>
</comment>
<organism evidence="9 10">
    <name type="scientific">Lusitaniella coriacea LEGE 07157</name>
    <dbReference type="NCBI Taxonomy" id="945747"/>
    <lineage>
        <taxon>Bacteria</taxon>
        <taxon>Bacillati</taxon>
        <taxon>Cyanobacteriota</taxon>
        <taxon>Cyanophyceae</taxon>
        <taxon>Spirulinales</taxon>
        <taxon>Lusitaniellaceae</taxon>
        <taxon>Lusitaniella</taxon>
    </lineage>
</organism>
<dbReference type="EMBL" id="JADEWZ010000004">
    <property type="protein sequence ID" value="MBE9115095.1"/>
    <property type="molecule type" value="Genomic_DNA"/>
</dbReference>
<evidence type="ECO:0000256" key="2">
    <source>
        <dbReference type="ARBA" id="ARBA00022694"/>
    </source>
</evidence>
<comment type="subunit">
    <text evidence="7">Consists of a catalytic RNA component (M1 or rnpB) and a protein subunit.</text>
</comment>
<keyword evidence="5 7" id="KW-0378">Hydrolase</keyword>
<accession>A0A8J7B0Q9</accession>
<evidence type="ECO:0000256" key="4">
    <source>
        <dbReference type="ARBA" id="ARBA00022759"/>
    </source>
</evidence>
<evidence type="ECO:0000256" key="7">
    <source>
        <dbReference type="HAMAP-Rule" id="MF_00227"/>
    </source>
</evidence>
<keyword evidence="3 7" id="KW-0540">Nuclease</keyword>
<keyword evidence="10" id="KW-1185">Reference proteome</keyword>
<evidence type="ECO:0000256" key="5">
    <source>
        <dbReference type="ARBA" id="ARBA00022801"/>
    </source>
</evidence>
<reference evidence="9" key="1">
    <citation type="submission" date="2020-10" db="EMBL/GenBank/DDBJ databases">
        <authorList>
            <person name="Castelo-Branco R."/>
            <person name="Eusebio N."/>
            <person name="Adriana R."/>
            <person name="Vieira A."/>
            <person name="Brugerolle De Fraissinette N."/>
            <person name="Rezende De Castro R."/>
            <person name="Schneider M.P."/>
            <person name="Vasconcelos V."/>
            <person name="Leao P.N."/>
        </authorList>
    </citation>
    <scope>NUCLEOTIDE SEQUENCE</scope>
    <source>
        <strain evidence="9">LEGE 07157</strain>
    </source>
</reference>
<name>A0A8J7B0Q9_9CYAN</name>
<comment type="function">
    <text evidence="1 7">RNaseP catalyzes the removal of the 5'-leader sequence from pre-tRNA to produce the mature 5'-terminus. It can also cleave other RNA substrates such as 4.5S RNA. The protein component plays an auxiliary but essential role in vivo by binding to the 5'-leader sequence and broadening the substrate specificity of the ribozyme.</text>
</comment>
<dbReference type="EC" id="3.1.26.5" evidence="7 8"/>
<proteinExistence type="inferred from homology"/>
<dbReference type="InterPro" id="IPR020568">
    <property type="entry name" value="Ribosomal_Su5_D2-typ_SF"/>
</dbReference>
<comment type="similarity">
    <text evidence="7">Belongs to the RnpA family.</text>
</comment>
<evidence type="ECO:0000256" key="6">
    <source>
        <dbReference type="ARBA" id="ARBA00022884"/>
    </source>
</evidence>
<dbReference type="InterPro" id="IPR014721">
    <property type="entry name" value="Ribsml_uS5_D2-typ_fold_subgr"/>
</dbReference>
<evidence type="ECO:0000256" key="3">
    <source>
        <dbReference type="ARBA" id="ARBA00022722"/>
    </source>
</evidence>
<dbReference type="PANTHER" id="PTHR33992:SF1">
    <property type="entry name" value="RIBONUCLEASE P PROTEIN COMPONENT"/>
    <property type="match status" value="1"/>
</dbReference>
<keyword evidence="6 7" id="KW-0694">RNA-binding</keyword>
<dbReference type="Proteomes" id="UP000654482">
    <property type="component" value="Unassembled WGS sequence"/>
</dbReference>
<keyword evidence="4 7" id="KW-0255">Endonuclease</keyword>
<evidence type="ECO:0000256" key="1">
    <source>
        <dbReference type="ARBA" id="ARBA00002663"/>
    </source>
</evidence>
<dbReference type="GO" id="GO:0042781">
    <property type="term" value="F:3'-tRNA processing endoribonuclease activity"/>
    <property type="evidence" value="ECO:0007669"/>
    <property type="project" value="TreeGrafter"/>
</dbReference>
<dbReference type="GO" id="GO:0004526">
    <property type="term" value="F:ribonuclease P activity"/>
    <property type="evidence" value="ECO:0007669"/>
    <property type="project" value="UniProtKB-UniRule"/>
</dbReference>
<dbReference type="RefSeq" id="WP_194028179.1">
    <property type="nucleotide sequence ID" value="NZ_JADEWZ010000004.1"/>
</dbReference>
<comment type="caution">
    <text evidence="9">The sequence shown here is derived from an EMBL/GenBank/DDBJ whole genome shotgun (WGS) entry which is preliminary data.</text>
</comment>
<dbReference type="GO" id="GO:0030677">
    <property type="term" value="C:ribonuclease P complex"/>
    <property type="evidence" value="ECO:0007669"/>
    <property type="project" value="TreeGrafter"/>
</dbReference>
<dbReference type="GO" id="GO:0000049">
    <property type="term" value="F:tRNA binding"/>
    <property type="evidence" value="ECO:0007669"/>
    <property type="project" value="UniProtKB-UniRule"/>
</dbReference>